<organism evidence="2 3">
    <name type="scientific">Liquorilactobacillus uvarum DSM 19971</name>
    <dbReference type="NCBI Taxonomy" id="1423812"/>
    <lineage>
        <taxon>Bacteria</taxon>
        <taxon>Bacillati</taxon>
        <taxon>Bacillota</taxon>
        <taxon>Bacilli</taxon>
        <taxon>Lactobacillales</taxon>
        <taxon>Lactobacillaceae</taxon>
        <taxon>Liquorilactobacillus</taxon>
    </lineage>
</organism>
<dbReference type="InterPro" id="IPR000587">
    <property type="entry name" value="Creatinase_N"/>
</dbReference>
<sequence>MQNLEQELRERLTNLQDNLKKAGMDAYVITDQEDIWYFTNINYKPEQRPFIFVVYPDRKPLFIVPQLEVDHFTVSYFDYDMDNYFDVTSKDGQNWYDILTKYLAPLSRVGIESNGELLITKFTSDIKWETEFFIQNQRMIKSEYELDKLQYVSDICSSVVQKTLEISHTGTKVVDTYSLAMKVGAEELAKHFSLENRTINAVWPAEYSFMPHSIPDISSVIGARDLILM</sequence>
<accession>A0A0R1PY08</accession>
<dbReference type="Proteomes" id="UP000051155">
    <property type="component" value="Unassembled WGS sequence"/>
</dbReference>
<dbReference type="PANTHER" id="PTHR46112:SF2">
    <property type="entry name" value="XAA-PRO AMINOPEPTIDASE P-RELATED"/>
    <property type="match status" value="1"/>
</dbReference>
<evidence type="ECO:0000313" key="2">
    <source>
        <dbReference type="EMBL" id="KRL35332.1"/>
    </source>
</evidence>
<dbReference type="PATRIC" id="fig|1423812.3.peg.1585"/>
<dbReference type="Gene3D" id="3.40.350.10">
    <property type="entry name" value="Creatinase/prolidase N-terminal domain"/>
    <property type="match status" value="1"/>
</dbReference>
<reference evidence="2 3" key="1">
    <citation type="journal article" date="2015" name="Genome Announc.">
        <title>Expanding the biotechnology potential of lactobacilli through comparative genomics of 213 strains and associated genera.</title>
        <authorList>
            <person name="Sun Z."/>
            <person name="Harris H.M."/>
            <person name="McCann A."/>
            <person name="Guo C."/>
            <person name="Argimon S."/>
            <person name="Zhang W."/>
            <person name="Yang X."/>
            <person name="Jeffery I.B."/>
            <person name="Cooney J.C."/>
            <person name="Kagawa T.F."/>
            <person name="Liu W."/>
            <person name="Song Y."/>
            <person name="Salvetti E."/>
            <person name="Wrobel A."/>
            <person name="Rasinkangas P."/>
            <person name="Parkhill J."/>
            <person name="Rea M.C."/>
            <person name="O'Sullivan O."/>
            <person name="Ritari J."/>
            <person name="Douillard F.P."/>
            <person name="Paul Ross R."/>
            <person name="Yang R."/>
            <person name="Briner A.E."/>
            <person name="Felis G.E."/>
            <person name="de Vos W.M."/>
            <person name="Barrangou R."/>
            <person name="Klaenhammer T.R."/>
            <person name="Caufield P.W."/>
            <person name="Cui Y."/>
            <person name="Zhang H."/>
            <person name="O'Toole P.W."/>
        </authorList>
    </citation>
    <scope>NUCLEOTIDE SEQUENCE [LARGE SCALE GENOMIC DNA]</scope>
    <source>
        <strain evidence="2 3">DSM 19971</strain>
    </source>
</reference>
<proteinExistence type="predicted"/>
<dbReference type="STRING" id="1423812.FD20_GL001491"/>
<feature type="domain" description="Creatinase N-terminal" evidence="1">
    <location>
        <begin position="11"/>
        <end position="114"/>
    </location>
</feature>
<name>A0A0R1PY08_9LACO</name>
<dbReference type="InterPro" id="IPR029149">
    <property type="entry name" value="Creatin/AminoP/Spt16_N"/>
</dbReference>
<gene>
    <name evidence="2" type="ORF">FD20_GL001491</name>
</gene>
<dbReference type="InterPro" id="IPR050659">
    <property type="entry name" value="Peptidase_M24B"/>
</dbReference>
<protein>
    <submittedName>
        <fullName evidence="2">Proline dipeptidase</fullName>
    </submittedName>
</protein>
<keyword evidence="3" id="KW-1185">Reference proteome</keyword>
<evidence type="ECO:0000313" key="3">
    <source>
        <dbReference type="Proteomes" id="UP000051155"/>
    </source>
</evidence>
<evidence type="ECO:0000259" key="1">
    <source>
        <dbReference type="Pfam" id="PF01321"/>
    </source>
</evidence>
<dbReference type="SUPFAM" id="SSF53092">
    <property type="entry name" value="Creatinase/prolidase N-terminal domain"/>
    <property type="match status" value="1"/>
</dbReference>
<dbReference type="RefSeq" id="WP_235807767.1">
    <property type="nucleotide sequence ID" value="NZ_AZEG01000032.1"/>
</dbReference>
<dbReference type="PANTHER" id="PTHR46112">
    <property type="entry name" value="AMINOPEPTIDASE"/>
    <property type="match status" value="1"/>
</dbReference>
<dbReference type="EMBL" id="AZEG01000032">
    <property type="protein sequence ID" value="KRL35332.1"/>
    <property type="molecule type" value="Genomic_DNA"/>
</dbReference>
<dbReference type="AlphaFoldDB" id="A0A0R1PY08"/>
<dbReference type="Pfam" id="PF01321">
    <property type="entry name" value="Creatinase_N"/>
    <property type="match status" value="1"/>
</dbReference>
<comment type="caution">
    <text evidence="2">The sequence shown here is derived from an EMBL/GenBank/DDBJ whole genome shotgun (WGS) entry which is preliminary data.</text>
</comment>